<organism evidence="1 2">
    <name type="scientific">Rhizoctonia solani</name>
    <dbReference type="NCBI Taxonomy" id="456999"/>
    <lineage>
        <taxon>Eukaryota</taxon>
        <taxon>Fungi</taxon>
        <taxon>Dikarya</taxon>
        <taxon>Basidiomycota</taxon>
        <taxon>Agaricomycotina</taxon>
        <taxon>Agaricomycetes</taxon>
        <taxon>Cantharellales</taxon>
        <taxon>Ceratobasidiaceae</taxon>
        <taxon>Rhizoctonia</taxon>
    </lineage>
</organism>
<name>A0A8H2ZUM3_9AGAM</name>
<dbReference type="AlphaFoldDB" id="A0A8H2ZUM3"/>
<dbReference type="Proteomes" id="UP000663846">
    <property type="component" value="Unassembled WGS sequence"/>
</dbReference>
<protein>
    <submittedName>
        <fullName evidence="1">Uncharacterized protein</fullName>
    </submittedName>
</protein>
<gene>
    <name evidence="1" type="ORF">RDB_LOCUS7536</name>
</gene>
<dbReference type="EMBL" id="CAJMWS010000043">
    <property type="protein sequence ID" value="CAE6346558.1"/>
    <property type="molecule type" value="Genomic_DNA"/>
</dbReference>
<comment type="caution">
    <text evidence="1">The sequence shown here is derived from an EMBL/GenBank/DDBJ whole genome shotgun (WGS) entry which is preliminary data.</text>
</comment>
<sequence>MSPSITIRVAHASVAGAIESPATHGKEMRQTQVSKLKNATKAAGYQIKTSLKAMSQSARALPPLKSALEDMSELIGIMVDVGKDDENIDELFTELHIRANALETYLTSPNLEWKNDALSLVFK</sequence>
<evidence type="ECO:0000313" key="1">
    <source>
        <dbReference type="EMBL" id="CAE6346558.1"/>
    </source>
</evidence>
<reference evidence="1" key="1">
    <citation type="submission" date="2021-01" db="EMBL/GenBank/DDBJ databases">
        <authorList>
            <person name="Kaushik A."/>
        </authorList>
    </citation>
    <scope>NUCLEOTIDE SEQUENCE</scope>
    <source>
        <strain evidence="1">AG1-1C</strain>
    </source>
</reference>
<proteinExistence type="predicted"/>
<evidence type="ECO:0000313" key="2">
    <source>
        <dbReference type="Proteomes" id="UP000663846"/>
    </source>
</evidence>
<accession>A0A8H2ZUM3</accession>